<accession>A0A081CAC3</accession>
<dbReference type="EMBL" id="DF820480">
    <property type="protein sequence ID" value="GAK61528.1"/>
    <property type="molecule type" value="Genomic_DNA"/>
</dbReference>
<name>A0A081CAC3_VECG1</name>
<keyword evidence="2" id="KW-1185">Reference proteome</keyword>
<dbReference type="HOGENOM" id="CLU_164543_0_0_0"/>
<sequence length="102" mass="12018">MAFLVVKTLIKPWKGLKPRRTCFLSFLRWVKTLIKPWKGLKRYYVAIPNSDIFRVKTLIKPWKGLKQGACRLRLAYHETCENPNKTLEGIKTANITWTPSDW</sequence>
<evidence type="ECO:0000313" key="1">
    <source>
        <dbReference type="EMBL" id="GAK61528.1"/>
    </source>
</evidence>
<protein>
    <submittedName>
        <fullName evidence="1">Uncharacterized protein</fullName>
    </submittedName>
</protein>
<gene>
    <name evidence="1" type="ORF">U27_01429</name>
</gene>
<dbReference type="Proteomes" id="UP000030661">
    <property type="component" value="Unassembled WGS sequence"/>
</dbReference>
<reference evidence="1" key="1">
    <citation type="journal article" date="2015" name="PeerJ">
        <title>First genomic representation of candidate bacterial phylum KSB3 points to enhanced environmental sensing as a trigger of wastewater bulking.</title>
        <authorList>
            <person name="Sekiguchi Y."/>
            <person name="Ohashi A."/>
            <person name="Parks D.H."/>
            <person name="Yamauchi T."/>
            <person name="Tyson G.W."/>
            <person name="Hugenholtz P."/>
        </authorList>
    </citation>
    <scope>NUCLEOTIDE SEQUENCE [LARGE SCALE GENOMIC DNA]</scope>
</reference>
<organism evidence="1">
    <name type="scientific">Vecturithrix granuli</name>
    <dbReference type="NCBI Taxonomy" id="1499967"/>
    <lineage>
        <taxon>Bacteria</taxon>
        <taxon>Candidatus Moduliflexota</taxon>
        <taxon>Candidatus Vecturitrichia</taxon>
        <taxon>Candidatus Vecturitrichales</taxon>
        <taxon>Candidatus Vecturitrichaceae</taxon>
        <taxon>Candidatus Vecturithrix</taxon>
    </lineage>
</organism>
<proteinExistence type="predicted"/>
<evidence type="ECO:0000313" key="2">
    <source>
        <dbReference type="Proteomes" id="UP000030661"/>
    </source>
</evidence>
<dbReference type="AlphaFoldDB" id="A0A081CAC3"/>